<gene>
    <name evidence="1" type="ORF">K443DRAFT_681663</name>
</gene>
<proteinExistence type="predicted"/>
<sequence>MPIRSRKAPHILGHCRPPDHKRKLQSDIWRVGITAISPLVLVHRSCVGVVGGTRKDGTIMTHTTRPLAFLHALTHEGNFMVEAFERTCLRTQPVDPTSTLC</sequence>
<protein>
    <submittedName>
        <fullName evidence="1">Uncharacterized protein</fullName>
    </submittedName>
</protein>
<keyword evidence="2" id="KW-1185">Reference proteome</keyword>
<dbReference type="HOGENOM" id="CLU_2292139_0_0_1"/>
<reference evidence="2" key="2">
    <citation type="submission" date="2015-01" db="EMBL/GenBank/DDBJ databases">
        <title>Evolutionary Origins and Diversification of the Mycorrhizal Mutualists.</title>
        <authorList>
            <consortium name="DOE Joint Genome Institute"/>
            <consortium name="Mycorrhizal Genomics Consortium"/>
            <person name="Kohler A."/>
            <person name="Kuo A."/>
            <person name="Nagy L.G."/>
            <person name="Floudas D."/>
            <person name="Copeland A."/>
            <person name="Barry K.W."/>
            <person name="Cichocki N."/>
            <person name="Veneault-Fourrey C."/>
            <person name="LaButti K."/>
            <person name="Lindquist E.A."/>
            <person name="Lipzen A."/>
            <person name="Lundell T."/>
            <person name="Morin E."/>
            <person name="Murat C."/>
            <person name="Riley R."/>
            <person name="Ohm R."/>
            <person name="Sun H."/>
            <person name="Tunlid A."/>
            <person name="Henrissat B."/>
            <person name="Grigoriev I.V."/>
            <person name="Hibbett D.S."/>
            <person name="Martin F."/>
        </authorList>
    </citation>
    <scope>NUCLEOTIDE SEQUENCE [LARGE SCALE GENOMIC DNA]</scope>
    <source>
        <strain evidence="2">LaAM-08-1</strain>
    </source>
</reference>
<dbReference type="AlphaFoldDB" id="A0A0C9X7D5"/>
<evidence type="ECO:0000313" key="1">
    <source>
        <dbReference type="EMBL" id="KIJ97278.1"/>
    </source>
</evidence>
<accession>A0A0C9X7D5</accession>
<dbReference type="Proteomes" id="UP000054477">
    <property type="component" value="Unassembled WGS sequence"/>
</dbReference>
<organism evidence="1 2">
    <name type="scientific">Laccaria amethystina LaAM-08-1</name>
    <dbReference type="NCBI Taxonomy" id="1095629"/>
    <lineage>
        <taxon>Eukaryota</taxon>
        <taxon>Fungi</taxon>
        <taxon>Dikarya</taxon>
        <taxon>Basidiomycota</taxon>
        <taxon>Agaricomycotina</taxon>
        <taxon>Agaricomycetes</taxon>
        <taxon>Agaricomycetidae</taxon>
        <taxon>Agaricales</taxon>
        <taxon>Agaricineae</taxon>
        <taxon>Hydnangiaceae</taxon>
        <taxon>Laccaria</taxon>
    </lineage>
</organism>
<dbReference type="EMBL" id="KN838698">
    <property type="protein sequence ID" value="KIJ97278.1"/>
    <property type="molecule type" value="Genomic_DNA"/>
</dbReference>
<name>A0A0C9X7D5_9AGAR</name>
<evidence type="ECO:0000313" key="2">
    <source>
        <dbReference type="Proteomes" id="UP000054477"/>
    </source>
</evidence>
<dbReference type="OrthoDB" id="3116613at2759"/>
<reference evidence="1 2" key="1">
    <citation type="submission" date="2014-04" db="EMBL/GenBank/DDBJ databases">
        <authorList>
            <consortium name="DOE Joint Genome Institute"/>
            <person name="Kuo A."/>
            <person name="Kohler A."/>
            <person name="Nagy L.G."/>
            <person name="Floudas D."/>
            <person name="Copeland A."/>
            <person name="Barry K.W."/>
            <person name="Cichocki N."/>
            <person name="Veneault-Fourrey C."/>
            <person name="LaButti K."/>
            <person name="Lindquist E.A."/>
            <person name="Lipzen A."/>
            <person name="Lundell T."/>
            <person name="Morin E."/>
            <person name="Murat C."/>
            <person name="Sun H."/>
            <person name="Tunlid A."/>
            <person name="Henrissat B."/>
            <person name="Grigoriev I.V."/>
            <person name="Hibbett D.S."/>
            <person name="Martin F."/>
            <person name="Nordberg H.P."/>
            <person name="Cantor M.N."/>
            <person name="Hua S.X."/>
        </authorList>
    </citation>
    <scope>NUCLEOTIDE SEQUENCE [LARGE SCALE GENOMIC DNA]</scope>
    <source>
        <strain evidence="1 2">LaAM-08-1</strain>
    </source>
</reference>